<dbReference type="AlphaFoldDB" id="A0A2P5DKH9"/>
<dbReference type="STRING" id="3476.A0A2P5DKH9"/>
<keyword evidence="1" id="KW-0802">TPR repeat</keyword>
<keyword evidence="5" id="KW-1185">Reference proteome</keyword>
<feature type="repeat" description="TPR" evidence="1">
    <location>
        <begin position="529"/>
        <end position="562"/>
    </location>
</feature>
<dbReference type="EMBL" id="JXTB01000032">
    <property type="protein sequence ID" value="PON73780.1"/>
    <property type="molecule type" value="Genomic_DNA"/>
</dbReference>
<dbReference type="SMART" id="SM00028">
    <property type="entry name" value="TPR"/>
    <property type="match status" value="10"/>
</dbReference>
<dbReference type="InterPro" id="IPR019734">
    <property type="entry name" value="TPR_rpt"/>
</dbReference>
<evidence type="ECO:0000256" key="2">
    <source>
        <dbReference type="SAM" id="Coils"/>
    </source>
</evidence>
<gene>
    <name evidence="4" type="ORF">PanWU01x14_056680</name>
</gene>
<dbReference type="PROSITE" id="PS50005">
    <property type="entry name" value="TPR"/>
    <property type="match status" value="2"/>
</dbReference>
<name>A0A2P5DKH9_PARAD</name>
<feature type="compositionally biased region" description="Polar residues" evidence="3">
    <location>
        <begin position="34"/>
        <end position="48"/>
    </location>
</feature>
<organism evidence="4 5">
    <name type="scientific">Parasponia andersonii</name>
    <name type="common">Sponia andersonii</name>
    <dbReference type="NCBI Taxonomy" id="3476"/>
    <lineage>
        <taxon>Eukaryota</taxon>
        <taxon>Viridiplantae</taxon>
        <taxon>Streptophyta</taxon>
        <taxon>Embryophyta</taxon>
        <taxon>Tracheophyta</taxon>
        <taxon>Spermatophyta</taxon>
        <taxon>Magnoliopsida</taxon>
        <taxon>eudicotyledons</taxon>
        <taxon>Gunneridae</taxon>
        <taxon>Pentapetalae</taxon>
        <taxon>rosids</taxon>
        <taxon>fabids</taxon>
        <taxon>Rosales</taxon>
        <taxon>Cannabaceae</taxon>
        <taxon>Parasponia</taxon>
    </lineage>
</organism>
<dbReference type="GO" id="GO:0016740">
    <property type="term" value="F:transferase activity"/>
    <property type="evidence" value="ECO:0007669"/>
    <property type="project" value="UniProtKB-KW"/>
</dbReference>
<dbReference type="SUPFAM" id="SSF48452">
    <property type="entry name" value="TPR-like"/>
    <property type="match status" value="3"/>
</dbReference>
<comment type="caution">
    <text evidence="4">The sequence shown here is derived from an EMBL/GenBank/DDBJ whole genome shotgun (WGS) entry which is preliminary data.</text>
</comment>
<keyword evidence="4" id="KW-0808">Transferase</keyword>
<dbReference type="Proteomes" id="UP000237105">
    <property type="component" value="Unassembled WGS sequence"/>
</dbReference>
<evidence type="ECO:0000256" key="3">
    <source>
        <dbReference type="SAM" id="MobiDB-lite"/>
    </source>
</evidence>
<sequence>MPGIVMDGISEDGAVNPLNGNSTPPKDNPAVNKAPNNNLSPHSPQNTGPGLPVDGVVDTSIEQLYENVCDMQSSDQSPSRRSFGSDGEESRIDSELRHLVGGEMKEVEIIEEEVLGKPVADSRSDSDSKKGSSSSGKKSGKAEKTHSASAKSVSSGKSKKASAVQLDSETSPKSSPKGKTSPEKPPVDRRGDKTPRKQSSGAKKVRNSPLGGSKLQNGTEDATESGLDNPDLGPFLLKQARHLVSSGENLQKALDFALRAAKSFEICANGKPSLELVMCLHVTAAIYCSLGQYGEAIPVLEHSIAIPSIEEGQEHALAKFAGQMQLGDTYAMLGMLENSLMSYTTGLDVQKQILGETDPRVGETCRYLAEAHVQALQFDEAEKLCQTALNIHRENGSPASPEEAADRRLMGLIYETKGDHEAALEHLVLASMAMAANDQEVEVASVDCSIGDTYLSLSRYDEAIFSYQKALTVFKTTKGENHPSVGSVFVRLADLYNRTGKIRESKSYCENALRIYEKPMPGIPAEEIASGLTDISAIYESMDELEQALKLLEKALKIYNDAPGQQSTIAGIEAQMGVLYYMLGNYSESYNSFKNAVLKLRASGEKKSAFFGIALNQMGLACVQCYAINEAAELFEEARSILEQECGPYHPDTLGVYSNLAGTYDAVGRLDDAIEILEHVVGMREEKLGTANPDVDDEKRRLAELLKEAGKVRSRKGRSLETLLDANSHGLKDNDIKV</sequence>
<feature type="compositionally biased region" description="Basic and acidic residues" evidence="3">
    <location>
        <begin position="88"/>
        <end position="108"/>
    </location>
</feature>
<dbReference type="Gene3D" id="1.25.40.10">
    <property type="entry name" value="Tetratricopeptide repeat domain"/>
    <property type="match status" value="3"/>
</dbReference>
<dbReference type="PANTHER" id="PTHR46284:SF5">
    <property type="entry name" value="PROTEIN KINESIN LIGHT CHAIN-RELATED 3"/>
    <property type="match status" value="1"/>
</dbReference>
<evidence type="ECO:0000313" key="5">
    <source>
        <dbReference type="Proteomes" id="UP000237105"/>
    </source>
</evidence>
<dbReference type="OrthoDB" id="5986190at2759"/>
<reference evidence="5" key="1">
    <citation type="submission" date="2016-06" db="EMBL/GenBank/DDBJ databases">
        <title>Parallel loss of symbiosis genes in relatives of nitrogen-fixing non-legume Parasponia.</title>
        <authorList>
            <person name="Van Velzen R."/>
            <person name="Holmer R."/>
            <person name="Bu F."/>
            <person name="Rutten L."/>
            <person name="Van Zeijl A."/>
            <person name="Liu W."/>
            <person name="Santuari L."/>
            <person name="Cao Q."/>
            <person name="Sharma T."/>
            <person name="Shen D."/>
            <person name="Roswanjaya Y."/>
            <person name="Wardhani T."/>
            <person name="Kalhor M.S."/>
            <person name="Jansen J."/>
            <person name="Van den Hoogen J."/>
            <person name="Gungor B."/>
            <person name="Hartog M."/>
            <person name="Hontelez J."/>
            <person name="Verver J."/>
            <person name="Yang W.-C."/>
            <person name="Schijlen E."/>
            <person name="Repin R."/>
            <person name="Schilthuizen M."/>
            <person name="Schranz E."/>
            <person name="Heidstra R."/>
            <person name="Miyata K."/>
            <person name="Fedorova E."/>
            <person name="Kohlen W."/>
            <person name="Bisseling T."/>
            <person name="Smit S."/>
            <person name="Geurts R."/>
        </authorList>
    </citation>
    <scope>NUCLEOTIDE SEQUENCE [LARGE SCALE GENOMIC DNA]</scope>
    <source>
        <strain evidence="5">cv. WU1-14</strain>
    </source>
</reference>
<protein>
    <submittedName>
        <fullName evidence="4">N-terminal acetyltransferase A, auxiliary subunit</fullName>
    </submittedName>
</protein>
<feature type="compositionally biased region" description="Basic and acidic residues" evidence="3">
    <location>
        <begin position="120"/>
        <end position="130"/>
    </location>
</feature>
<evidence type="ECO:0000313" key="4">
    <source>
        <dbReference type="EMBL" id="PON73780.1"/>
    </source>
</evidence>
<dbReference type="Pfam" id="PF13181">
    <property type="entry name" value="TPR_8"/>
    <property type="match status" value="1"/>
</dbReference>
<accession>A0A2P5DKH9</accession>
<feature type="coiled-coil region" evidence="2">
    <location>
        <begin position="535"/>
        <end position="562"/>
    </location>
</feature>
<dbReference type="InterPro" id="IPR011990">
    <property type="entry name" value="TPR-like_helical_dom_sf"/>
</dbReference>
<feature type="repeat" description="TPR" evidence="1">
    <location>
        <begin position="444"/>
        <end position="477"/>
    </location>
</feature>
<keyword evidence="2" id="KW-0175">Coiled coil</keyword>
<feature type="compositionally biased region" description="Low complexity" evidence="3">
    <location>
        <begin position="147"/>
        <end position="179"/>
    </location>
</feature>
<feature type="compositionally biased region" description="Polar residues" evidence="3">
    <location>
        <begin position="70"/>
        <end position="82"/>
    </location>
</feature>
<dbReference type="Pfam" id="PF13424">
    <property type="entry name" value="TPR_12"/>
    <property type="match status" value="3"/>
</dbReference>
<proteinExistence type="predicted"/>
<evidence type="ECO:0000256" key="1">
    <source>
        <dbReference type="PROSITE-ProRule" id="PRU00339"/>
    </source>
</evidence>
<dbReference type="PANTHER" id="PTHR46284">
    <property type="entry name" value="PROTEIN KINESIN LIGHT CHAIN-RELATED 3"/>
    <property type="match status" value="1"/>
</dbReference>
<feature type="region of interest" description="Disordered" evidence="3">
    <location>
        <begin position="1"/>
        <end position="230"/>
    </location>
</feature>
<feature type="compositionally biased region" description="Basic and acidic residues" evidence="3">
    <location>
        <begin position="180"/>
        <end position="195"/>
    </location>
</feature>